<sequence>MASSDITHAKFFMQSRSLQFCPSVIYNFATRLLTGKSSTHWKDEARDILKLFMDHFDTIDLPSVSDPVFEALALKEAERREYPIDELKPYFMLGVNSTVSAYHYLGDMSVKMYATFFHMFMLYLDDLYPRDANVQKGVNDFTKRFTSSERQPTKILNHFADLLTETYRIFGKVTADLVVNTALKFLNGLILEVESKNEPTHQVEEYALYLRQLSGFGEDAAIFVFPRELPYNSYIQALPCIRDFINFGNDVLSFYKEECAGETHNLISLLAKAREEPKTGTLRYLAEQCIKAYDRGLYMLAPHEEARKAFEDFGRGYLAYHVGTERYLLSELNL</sequence>
<dbReference type="OMA" id="HPLEYQV"/>
<keyword evidence="4" id="KW-1185">Reference proteome</keyword>
<evidence type="ECO:0000313" key="3">
    <source>
        <dbReference type="EMBL" id="SJK98783.1"/>
    </source>
</evidence>
<name>A0A284QQR7_ARMOS</name>
<dbReference type="AlphaFoldDB" id="A0A284QQR7"/>
<gene>
    <name evidence="3" type="ORF">ARMOST_02052</name>
</gene>
<dbReference type="InterPro" id="IPR008949">
    <property type="entry name" value="Isoprenoid_synthase_dom_sf"/>
</dbReference>
<dbReference type="Gene3D" id="1.10.600.10">
    <property type="entry name" value="Farnesyl Diphosphate Synthase"/>
    <property type="match status" value="1"/>
</dbReference>
<dbReference type="SUPFAM" id="SSF48576">
    <property type="entry name" value="Terpenoid synthases"/>
    <property type="match status" value="1"/>
</dbReference>
<dbReference type="SFLD" id="SFLDG01021">
    <property type="entry name" value="Trichodiene_Synthase_Like"/>
    <property type="match status" value="1"/>
</dbReference>
<organism evidence="3 4">
    <name type="scientific">Armillaria ostoyae</name>
    <name type="common">Armillaria root rot fungus</name>
    <dbReference type="NCBI Taxonomy" id="47428"/>
    <lineage>
        <taxon>Eukaryota</taxon>
        <taxon>Fungi</taxon>
        <taxon>Dikarya</taxon>
        <taxon>Basidiomycota</taxon>
        <taxon>Agaricomycotina</taxon>
        <taxon>Agaricomycetes</taxon>
        <taxon>Agaricomycetidae</taxon>
        <taxon>Agaricales</taxon>
        <taxon>Marasmiineae</taxon>
        <taxon>Physalacriaceae</taxon>
        <taxon>Armillaria</taxon>
    </lineage>
</organism>
<dbReference type="SFLD" id="SFLDS00005">
    <property type="entry name" value="Isoprenoid_Synthase_Type_I"/>
    <property type="match status" value="1"/>
</dbReference>
<evidence type="ECO:0008006" key="5">
    <source>
        <dbReference type="Google" id="ProtNLM"/>
    </source>
</evidence>
<protein>
    <recommendedName>
        <fullName evidence="5">Terpenoid synthase</fullName>
    </recommendedName>
</protein>
<evidence type="ECO:0000256" key="1">
    <source>
        <dbReference type="ARBA" id="ARBA00007946"/>
    </source>
</evidence>
<dbReference type="STRING" id="47428.A0A284QQR7"/>
<keyword evidence="2" id="KW-0456">Lyase</keyword>
<dbReference type="Proteomes" id="UP000219338">
    <property type="component" value="Unassembled WGS sequence"/>
</dbReference>
<dbReference type="GO" id="GO:0016838">
    <property type="term" value="F:carbon-oxygen lyase activity, acting on phosphates"/>
    <property type="evidence" value="ECO:0007669"/>
    <property type="project" value="InterPro"/>
</dbReference>
<evidence type="ECO:0000313" key="4">
    <source>
        <dbReference type="Proteomes" id="UP000219338"/>
    </source>
</evidence>
<comment type="similarity">
    <text evidence="1">Belongs to the trichodiene synthase family.</text>
</comment>
<dbReference type="OrthoDB" id="2998174at2759"/>
<reference evidence="4" key="1">
    <citation type="journal article" date="2017" name="Nat. Ecol. Evol.">
        <title>Genome expansion and lineage-specific genetic innovations in the forest pathogenic fungi Armillaria.</title>
        <authorList>
            <person name="Sipos G."/>
            <person name="Prasanna A.N."/>
            <person name="Walter M.C."/>
            <person name="O'Connor E."/>
            <person name="Balint B."/>
            <person name="Krizsan K."/>
            <person name="Kiss B."/>
            <person name="Hess J."/>
            <person name="Varga T."/>
            <person name="Slot J."/>
            <person name="Riley R."/>
            <person name="Boka B."/>
            <person name="Rigling D."/>
            <person name="Barry K."/>
            <person name="Lee J."/>
            <person name="Mihaltcheva S."/>
            <person name="LaButti K."/>
            <person name="Lipzen A."/>
            <person name="Waldron R."/>
            <person name="Moloney N.M."/>
            <person name="Sperisen C."/>
            <person name="Kredics L."/>
            <person name="Vagvoelgyi C."/>
            <person name="Patrignani A."/>
            <person name="Fitzpatrick D."/>
            <person name="Nagy I."/>
            <person name="Doyle S."/>
            <person name="Anderson J.B."/>
            <person name="Grigoriev I.V."/>
            <person name="Gueldener U."/>
            <person name="Muensterkoetter M."/>
            <person name="Nagy L.G."/>
        </authorList>
    </citation>
    <scope>NUCLEOTIDE SEQUENCE [LARGE SCALE GENOMIC DNA]</scope>
    <source>
        <strain evidence="4">C18/9</strain>
    </source>
</reference>
<dbReference type="InterPro" id="IPR024652">
    <property type="entry name" value="Trichodiene_synth"/>
</dbReference>
<proteinExistence type="inferred from homology"/>
<accession>A0A284QQR7</accession>
<dbReference type="Pfam" id="PF06330">
    <property type="entry name" value="TRI5"/>
    <property type="match status" value="1"/>
</dbReference>
<evidence type="ECO:0000256" key="2">
    <source>
        <dbReference type="ARBA" id="ARBA00023239"/>
    </source>
</evidence>
<dbReference type="EMBL" id="FUEG01000001">
    <property type="protein sequence ID" value="SJK98783.1"/>
    <property type="molecule type" value="Genomic_DNA"/>
</dbReference>